<dbReference type="PANTHER" id="PTHR10458">
    <property type="entry name" value="PEPTIDE DEFORMYLASE"/>
    <property type="match status" value="1"/>
</dbReference>
<dbReference type="GO" id="GO:0006412">
    <property type="term" value="P:translation"/>
    <property type="evidence" value="ECO:0007669"/>
    <property type="project" value="UniProtKB-UniRule"/>
</dbReference>
<keyword evidence="2 6" id="KW-0479">Metal-binding</keyword>
<accession>A0A0V8JDJ8</accession>
<keyword evidence="8" id="KW-1185">Reference proteome</keyword>
<sequence length="157" mass="17538">MGVREIVCYPDAILEKNCEPVTSFHHELHQLIDDMFDTMYEAEGVGLAAPQIGIDLRVAVVDVGDETGKIELVNPIIEHGEGEQDGPEGCLSFPGIFGDVKRYQKVTVRAQDRNGRTFTIVAEDFLARALQHEIDHLNGILFTSKVSSYYEPGEFER</sequence>
<comment type="catalytic activity">
    <reaction evidence="6">
        <text>N-terminal N-formyl-L-methionyl-[peptide] + H2O = N-terminal L-methionyl-[peptide] + formate</text>
        <dbReference type="Rhea" id="RHEA:24420"/>
        <dbReference type="Rhea" id="RHEA-COMP:10639"/>
        <dbReference type="Rhea" id="RHEA-COMP:10640"/>
        <dbReference type="ChEBI" id="CHEBI:15377"/>
        <dbReference type="ChEBI" id="CHEBI:15740"/>
        <dbReference type="ChEBI" id="CHEBI:49298"/>
        <dbReference type="ChEBI" id="CHEBI:64731"/>
        <dbReference type="EC" id="3.5.1.88"/>
    </reaction>
</comment>
<evidence type="ECO:0000256" key="3">
    <source>
        <dbReference type="ARBA" id="ARBA00022801"/>
    </source>
</evidence>
<keyword evidence="4 6" id="KW-0648">Protein biosynthesis</keyword>
<dbReference type="EMBL" id="LNQN01000001">
    <property type="protein sequence ID" value="KSU85021.1"/>
    <property type="molecule type" value="Genomic_DNA"/>
</dbReference>
<feature type="binding site" evidence="6">
    <location>
        <position position="90"/>
    </location>
    <ligand>
        <name>Fe cation</name>
        <dbReference type="ChEBI" id="CHEBI:24875"/>
    </ligand>
</feature>
<dbReference type="HAMAP" id="MF_00163">
    <property type="entry name" value="Pep_deformylase"/>
    <property type="match status" value="1"/>
</dbReference>
<dbReference type="NCBIfam" id="NF001159">
    <property type="entry name" value="PRK00150.1-3"/>
    <property type="match status" value="1"/>
</dbReference>
<dbReference type="OrthoDB" id="9784988at2"/>
<dbReference type="GO" id="GO:0042586">
    <property type="term" value="F:peptide deformylase activity"/>
    <property type="evidence" value="ECO:0007669"/>
    <property type="project" value="UniProtKB-UniRule"/>
</dbReference>
<proteinExistence type="inferred from homology"/>
<gene>
    <name evidence="6" type="primary">def</name>
    <name evidence="7" type="ORF">AS030_05725</name>
</gene>
<dbReference type="SUPFAM" id="SSF56420">
    <property type="entry name" value="Peptide deformylase"/>
    <property type="match status" value="1"/>
</dbReference>
<organism evidence="7 8">
    <name type="scientific">Fictibacillus enclensis</name>
    <dbReference type="NCBI Taxonomy" id="1017270"/>
    <lineage>
        <taxon>Bacteria</taxon>
        <taxon>Bacillati</taxon>
        <taxon>Bacillota</taxon>
        <taxon>Bacilli</taxon>
        <taxon>Bacillales</taxon>
        <taxon>Fictibacillaceae</taxon>
        <taxon>Fictibacillus</taxon>
    </lineage>
</organism>
<dbReference type="RefSeq" id="WP_061969332.1">
    <property type="nucleotide sequence ID" value="NZ_FMAV01000001.1"/>
</dbReference>
<dbReference type="Pfam" id="PF01327">
    <property type="entry name" value="Pep_deformylase"/>
    <property type="match status" value="1"/>
</dbReference>
<feature type="active site" evidence="6">
    <location>
        <position position="133"/>
    </location>
</feature>
<evidence type="ECO:0000256" key="5">
    <source>
        <dbReference type="ARBA" id="ARBA00023004"/>
    </source>
</evidence>
<dbReference type="PIRSF" id="PIRSF004749">
    <property type="entry name" value="Pep_def"/>
    <property type="match status" value="1"/>
</dbReference>
<feature type="binding site" evidence="6">
    <location>
        <position position="132"/>
    </location>
    <ligand>
        <name>Fe cation</name>
        <dbReference type="ChEBI" id="CHEBI:24875"/>
    </ligand>
</feature>
<dbReference type="InterPro" id="IPR036821">
    <property type="entry name" value="Peptide_deformylase_sf"/>
</dbReference>
<evidence type="ECO:0000256" key="1">
    <source>
        <dbReference type="ARBA" id="ARBA00010759"/>
    </source>
</evidence>
<evidence type="ECO:0000256" key="4">
    <source>
        <dbReference type="ARBA" id="ARBA00022917"/>
    </source>
</evidence>
<protein>
    <recommendedName>
        <fullName evidence="6">Peptide deformylase</fullName>
        <shortName evidence="6">PDF</shortName>
        <ecNumber evidence="6">3.5.1.88</ecNumber>
    </recommendedName>
    <alternativeName>
        <fullName evidence="6">Polypeptide deformylase</fullName>
    </alternativeName>
</protein>
<keyword evidence="5 6" id="KW-0408">Iron</keyword>
<dbReference type="FunFam" id="3.90.45.10:FF:000005">
    <property type="entry name" value="Peptide deformylase"/>
    <property type="match status" value="1"/>
</dbReference>
<name>A0A0V8JDJ8_9BACL</name>
<evidence type="ECO:0000313" key="7">
    <source>
        <dbReference type="EMBL" id="KSU85021.1"/>
    </source>
</evidence>
<keyword evidence="3 6" id="KW-0378">Hydrolase</keyword>
<comment type="similarity">
    <text evidence="1 6">Belongs to the polypeptide deformylase family.</text>
</comment>
<evidence type="ECO:0000256" key="6">
    <source>
        <dbReference type="HAMAP-Rule" id="MF_00163"/>
    </source>
</evidence>
<comment type="function">
    <text evidence="6">Removes the formyl group from the N-terminal Met of newly synthesized proteins. Requires at least a dipeptide for an efficient rate of reaction. N-terminal L-methionine is a prerequisite for activity but the enzyme has broad specificity at other positions.</text>
</comment>
<dbReference type="PRINTS" id="PR01576">
    <property type="entry name" value="PDEFORMYLASE"/>
</dbReference>
<dbReference type="AlphaFoldDB" id="A0A0V8JDJ8"/>
<feature type="binding site" evidence="6">
    <location>
        <position position="136"/>
    </location>
    <ligand>
        <name>Fe cation</name>
        <dbReference type="ChEBI" id="CHEBI:24875"/>
    </ligand>
</feature>
<dbReference type="EC" id="3.5.1.88" evidence="6"/>
<comment type="cofactor">
    <cofactor evidence="6">
        <name>Fe(2+)</name>
        <dbReference type="ChEBI" id="CHEBI:29033"/>
    </cofactor>
    <text evidence="6">Binds 1 Fe(2+) ion.</text>
</comment>
<dbReference type="Proteomes" id="UP000054099">
    <property type="component" value="Unassembled WGS sequence"/>
</dbReference>
<dbReference type="PANTHER" id="PTHR10458:SF22">
    <property type="entry name" value="PEPTIDE DEFORMYLASE"/>
    <property type="match status" value="1"/>
</dbReference>
<reference evidence="7 8" key="1">
    <citation type="journal article" date="2014" name="Antonie Van Leeuwenhoek">
        <title>Fictibacillus enclensis sp. nov., isolated from marine sediment.</title>
        <authorList>
            <person name="Dastager S.G."/>
            <person name="Mawlankar R."/>
            <person name="Srinivasan K."/>
            <person name="Tang S.K."/>
            <person name="Lee J.C."/>
            <person name="Ramana V.V."/>
            <person name="Shouche Y.S."/>
        </authorList>
    </citation>
    <scope>NUCLEOTIDE SEQUENCE [LARGE SCALE GENOMIC DNA]</scope>
    <source>
        <strain evidence="7 8">NIO-1003</strain>
    </source>
</reference>
<dbReference type="NCBIfam" id="TIGR00079">
    <property type="entry name" value="pept_deformyl"/>
    <property type="match status" value="1"/>
</dbReference>
<dbReference type="CDD" id="cd00487">
    <property type="entry name" value="Pep_deformylase"/>
    <property type="match status" value="1"/>
</dbReference>
<evidence type="ECO:0000313" key="8">
    <source>
        <dbReference type="Proteomes" id="UP000054099"/>
    </source>
</evidence>
<dbReference type="GO" id="GO:0046872">
    <property type="term" value="F:metal ion binding"/>
    <property type="evidence" value="ECO:0007669"/>
    <property type="project" value="UniProtKB-KW"/>
</dbReference>
<comment type="caution">
    <text evidence="7">The sequence shown here is derived from an EMBL/GenBank/DDBJ whole genome shotgun (WGS) entry which is preliminary data.</text>
</comment>
<dbReference type="InterPro" id="IPR023635">
    <property type="entry name" value="Peptide_deformylase"/>
</dbReference>
<evidence type="ECO:0000256" key="2">
    <source>
        <dbReference type="ARBA" id="ARBA00022723"/>
    </source>
</evidence>
<dbReference type="Gene3D" id="3.90.45.10">
    <property type="entry name" value="Peptide deformylase"/>
    <property type="match status" value="1"/>
</dbReference>